<evidence type="ECO:0000256" key="2">
    <source>
        <dbReference type="SAM" id="MobiDB-lite"/>
    </source>
</evidence>
<keyword evidence="1" id="KW-0539">Nucleus</keyword>
<dbReference type="AlphaFoldDB" id="A0AAD8XAE0"/>
<comment type="caution">
    <text evidence="4">The sequence shown here is derived from an EMBL/GenBank/DDBJ whole genome shotgun (WGS) entry which is preliminary data.</text>
</comment>
<dbReference type="InterPro" id="IPR036864">
    <property type="entry name" value="Zn2-C6_fun-type_DNA-bd_sf"/>
</dbReference>
<evidence type="ECO:0000256" key="1">
    <source>
        <dbReference type="ARBA" id="ARBA00023242"/>
    </source>
</evidence>
<protein>
    <recommendedName>
        <fullName evidence="3">Zn(2)-C6 fungal-type domain-containing protein</fullName>
    </recommendedName>
</protein>
<organism evidence="4 5">
    <name type="scientific">Glomerella acutata</name>
    <name type="common">Colletotrichum acutatum</name>
    <dbReference type="NCBI Taxonomy" id="27357"/>
    <lineage>
        <taxon>Eukaryota</taxon>
        <taxon>Fungi</taxon>
        <taxon>Dikarya</taxon>
        <taxon>Ascomycota</taxon>
        <taxon>Pezizomycotina</taxon>
        <taxon>Sordariomycetes</taxon>
        <taxon>Hypocreomycetidae</taxon>
        <taxon>Glomerellales</taxon>
        <taxon>Glomerellaceae</taxon>
        <taxon>Colletotrichum</taxon>
        <taxon>Colletotrichum acutatum species complex</taxon>
    </lineage>
</organism>
<feature type="domain" description="Zn(2)-C6 fungal-type" evidence="3">
    <location>
        <begin position="38"/>
        <end position="68"/>
    </location>
</feature>
<dbReference type="GO" id="GO:0008270">
    <property type="term" value="F:zinc ion binding"/>
    <property type="evidence" value="ECO:0007669"/>
    <property type="project" value="InterPro"/>
</dbReference>
<dbReference type="Gene3D" id="4.10.240.10">
    <property type="entry name" value="Zn(2)-C6 fungal-type DNA-binding domain"/>
    <property type="match status" value="1"/>
</dbReference>
<dbReference type="EMBL" id="JAHMHS010000119">
    <property type="protein sequence ID" value="KAK1716020.1"/>
    <property type="molecule type" value="Genomic_DNA"/>
</dbReference>
<reference evidence="4" key="1">
    <citation type="submission" date="2021-12" db="EMBL/GenBank/DDBJ databases">
        <title>Comparative genomics, transcriptomics and evolutionary studies reveal genomic signatures of adaptation to plant cell wall in hemibiotrophic fungi.</title>
        <authorList>
            <consortium name="DOE Joint Genome Institute"/>
            <person name="Baroncelli R."/>
            <person name="Diaz J.F."/>
            <person name="Benocci T."/>
            <person name="Peng M."/>
            <person name="Battaglia E."/>
            <person name="Haridas S."/>
            <person name="Andreopoulos W."/>
            <person name="Labutti K."/>
            <person name="Pangilinan J."/>
            <person name="Floch G.L."/>
            <person name="Makela M.R."/>
            <person name="Henrissat B."/>
            <person name="Grigoriev I.V."/>
            <person name="Crouch J.A."/>
            <person name="De Vries R.P."/>
            <person name="Sukno S.A."/>
            <person name="Thon M.R."/>
        </authorList>
    </citation>
    <scope>NUCLEOTIDE SEQUENCE</scope>
    <source>
        <strain evidence="4">CBS 112980</strain>
    </source>
</reference>
<dbReference type="PROSITE" id="PS00463">
    <property type="entry name" value="ZN2_CY6_FUNGAL_1"/>
    <property type="match status" value="1"/>
</dbReference>
<dbReference type="InterPro" id="IPR001138">
    <property type="entry name" value="Zn2Cys6_DnaBD"/>
</dbReference>
<accession>A0AAD8XAE0</accession>
<evidence type="ECO:0000313" key="5">
    <source>
        <dbReference type="Proteomes" id="UP001244207"/>
    </source>
</evidence>
<dbReference type="GeneID" id="85387168"/>
<feature type="compositionally biased region" description="Polar residues" evidence="2">
    <location>
        <begin position="13"/>
        <end position="25"/>
    </location>
</feature>
<dbReference type="Pfam" id="PF00172">
    <property type="entry name" value="Zn_clus"/>
    <property type="match status" value="1"/>
</dbReference>
<evidence type="ECO:0000259" key="3">
    <source>
        <dbReference type="PROSITE" id="PS50048"/>
    </source>
</evidence>
<dbReference type="InterPro" id="IPR053187">
    <property type="entry name" value="Notoamide_regulator"/>
</dbReference>
<name>A0AAD8XAE0_GLOAC</name>
<dbReference type="Proteomes" id="UP001244207">
    <property type="component" value="Unassembled WGS sequence"/>
</dbReference>
<dbReference type="SUPFAM" id="SSF57701">
    <property type="entry name" value="Zn2/Cys6 DNA-binding domain"/>
    <property type="match status" value="1"/>
</dbReference>
<dbReference type="GO" id="GO:0000981">
    <property type="term" value="F:DNA-binding transcription factor activity, RNA polymerase II-specific"/>
    <property type="evidence" value="ECO:0007669"/>
    <property type="project" value="InterPro"/>
</dbReference>
<dbReference type="PROSITE" id="PS50048">
    <property type="entry name" value="ZN2_CY6_FUNGAL_2"/>
    <property type="match status" value="1"/>
</dbReference>
<dbReference type="SMART" id="SM00066">
    <property type="entry name" value="GAL4"/>
    <property type="match status" value="1"/>
</dbReference>
<dbReference type="CDD" id="cd00067">
    <property type="entry name" value="GAL4"/>
    <property type="match status" value="1"/>
</dbReference>
<gene>
    <name evidence="4" type="ORF">BDZ83DRAFT_46730</name>
</gene>
<dbReference type="PANTHER" id="PTHR47256:SF1">
    <property type="entry name" value="ZN(II)2CYS6 TRANSCRIPTION FACTOR (EUROFUNG)"/>
    <property type="match status" value="1"/>
</dbReference>
<feature type="region of interest" description="Disordered" evidence="2">
    <location>
        <begin position="1"/>
        <end position="35"/>
    </location>
</feature>
<sequence length="137" mass="15288">MIRKLAPLASAGDSAQSSTSEQPFQADSKRKRQQADIACNPCRRRKSRCDGLRPTCAACQKRSSDCTYVQKREALQSSYESHEPQELLDILKSVTEQHAIQILRLWRTDTDIAAVLSFARELVFGVGTDGQLPHCLP</sequence>
<dbReference type="RefSeq" id="XP_060360414.1">
    <property type="nucleotide sequence ID" value="XM_060503269.1"/>
</dbReference>
<evidence type="ECO:0000313" key="4">
    <source>
        <dbReference type="EMBL" id="KAK1716020.1"/>
    </source>
</evidence>
<dbReference type="PANTHER" id="PTHR47256">
    <property type="entry name" value="ZN(II)2CYS6 TRANSCRIPTION FACTOR (EUROFUNG)-RELATED"/>
    <property type="match status" value="1"/>
</dbReference>
<proteinExistence type="predicted"/>
<keyword evidence="5" id="KW-1185">Reference proteome</keyword>